<dbReference type="STRING" id="887062.HGR_10180"/>
<dbReference type="OrthoDB" id="9778516at2"/>
<proteinExistence type="predicted"/>
<dbReference type="eggNOG" id="COG3975">
    <property type="taxonomic scope" value="Bacteria"/>
</dbReference>
<evidence type="ECO:0000313" key="3">
    <source>
        <dbReference type="Proteomes" id="UP000016368"/>
    </source>
</evidence>
<evidence type="ECO:0000313" key="2">
    <source>
        <dbReference type="EMBL" id="EGI76654.1"/>
    </source>
</evidence>
<evidence type="ECO:0000259" key="1">
    <source>
        <dbReference type="PROSITE" id="PS50106"/>
    </source>
</evidence>
<dbReference type="SUPFAM" id="SSF55486">
    <property type="entry name" value="Metalloproteases ('zincins'), catalytic domain"/>
    <property type="match status" value="1"/>
</dbReference>
<dbReference type="Proteomes" id="UP000016368">
    <property type="component" value="Unassembled WGS sequence"/>
</dbReference>
<dbReference type="Gene3D" id="1.10.390.10">
    <property type="entry name" value="Neutral Protease Domain 2"/>
    <property type="match status" value="1"/>
</dbReference>
<dbReference type="InterPro" id="IPR024191">
    <property type="entry name" value="Peptidase_M61"/>
</dbReference>
<dbReference type="InterPro" id="IPR040756">
    <property type="entry name" value="Peptidase_M61_N"/>
</dbReference>
<feature type="domain" description="PDZ" evidence="1">
    <location>
        <begin position="499"/>
        <end position="550"/>
    </location>
</feature>
<sequence>MARSSTAPSSPRARAPQSATRSAAVAYQVELEDARAHLYRVTLTIAQPEARQRLSLPVWIPGSYLVREFAKHLQELTARQGQKALTAQQLDKCSWAVDCEPAQPLVLNYRIYAYDNSVRAAWLDTQRGFFNATSLCLRVEGREDAPHRLTLPRPHSADKGAMAMSQWQVATGLTPLTTDPQGWGSYQAADYDELADSPVEMGAFWRGDFTACGVPHRFIVAGAPPSFDGARLLADAQRICETEIRFWHAQGRAKGAVKAPPFQRYVFMLNATDDNYGGLEHRNSTALICGRRDLPRVGQKPSEGYTTLLGLISHEYFHTWNVKRLRPAEFARYDYTRENYTELLWFFEGFTSYYDDLLLRRAGLVDDATYLRLLNKNINQLLQTPGRLVQTVAQASLDAWVKYYRVDENTPNATVSYYGKGALVALCIDLTLRAETAHKKSLDDVMRALWRRCKAGPMTESDVLAVLQELSGRSWKKEIQHWVHGTRELPLRELLQAQGVAIHDDPAQLAQRLGLRVTENNGGLQIKTVLRGGAAEEAGFAAGDEWLGVEVPGSSASVGKSGKAKAAADPSAWRLRKLDDLPLYAGEQLQLTALISRDQRILRLPLALPKTSTTWRLAIEGSDRVKRWLG</sequence>
<dbReference type="SUPFAM" id="SSF50156">
    <property type="entry name" value="PDZ domain-like"/>
    <property type="match status" value="1"/>
</dbReference>
<dbReference type="Pfam" id="PF17899">
    <property type="entry name" value="Peptidase_M61_N"/>
    <property type="match status" value="1"/>
</dbReference>
<dbReference type="PROSITE" id="PS50106">
    <property type="entry name" value="PDZ"/>
    <property type="match status" value="1"/>
</dbReference>
<reference evidence="2 3" key="1">
    <citation type="journal article" date="2011" name="EMBO J.">
        <title>Structural diversity of bacterial flagellar motors.</title>
        <authorList>
            <person name="Chen S."/>
            <person name="Beeby M."/>
            <person name="Murphy G.E."/>
            <person name="Leadbetter J.R."/>
            <person name="Hendrixson D.R."/>
            <person name="Briegel A."/>
            <person name="Li Z."/>
            <person name="Shi J."/>
            <person name="Tocheva E.I."/>
            <person name="Muller A."/>
            <person name="Dobro M.J."/>
            <person name="Jensen G.J."/>
        </authorList>
    </citation>
    <scope>NUCLEOTIDE SEQUENCE [LARGE SCALE GENOMIC DNA]</scope>
    <source>
        <strain evidence="2 3">ATCC 19624</strain>
    </source>
</reference>
<dbReference type="InterPro" id="IPR001478">
    <property type="entry name" value="PDZ"/>
</dbReference>
<dbReference type="RefSeq" id="WP_006298104.1">
    <property type="nucleotide sequence ID" value="NZ_AEGR01000060.1"/>
</dbReference>
<comment type="caution">
    <text evidence="2">The sequence shown here is derived from an EMBL/GenBank/DDBJ whole genome shotgun (WGS) entry which is preliminary data.</text>
</comment>
<dbReference type="PIRSF" id="PIRSF016493">
    <property type="entry name" value="Glycyl_aminpptds"/>
    <property type="match status" value="1"/>
</dbReference>
<dbReference type="EMBL" id="AEGR01000060">
    <property type="protein sequence ID" value="EGI76654.1"/>
    <property type="molecule type" value="Genomic_DNA"/>
</dbReference>
<accession>F3KUA4</accession>
<dbReference type="Pfam" id="PF05299">
    <property type="entry name" value="Peptidase_M61"/>
    <property type="match status" value="1"/>
</dbReference>
<dbReference type="InterPro" id="IPR027268">
    <property type="entry name" value="Peptidase_M4/M1_CTD_sf"/>
</dbReference>
<protein>
    <submittedName>
        <fullName evidence="2">Peptidase M61 domain-containing protein</fullName>
    </submittedName>
</protein>
<organism evidence="2 3">
    <name type="scientific">Hylemonella gracilis ATCC 19624</name>
    <dbReference type="NCBI Taxonomy" id="887062"/>
    <lineage>
        <taxon>Bacteria</taxon>
        <taxon>Pseudomonadati</taxon>
        <taxon>Pseudomonadota</taxon>
        <taxon>Betaproteobacteria</taxon>
        <taxon>Burkholderiales</taxon>
        <taxon>Comamonadaceae</taxon>
        <taxon>Hylemonella</taxon>
    </lineage>
</organism>
<dbReference type="InterPro" id="IPR036034">
    <property type="entry name" value="PDZ_sf"/>
</dbReference>
<dbReference type="Gene3D" id="2.60.40.3650">
    <property type="match status" value="1"/>
</dbReference>
<name>F3KUA4_9BURK</name>
<keyword evidence="3" id="KW-1185">Reference proteome</keyword>
<gene>
    <name evidence="2" type="ORF">HGR_10180</name>
</gene>
<dbReference type="MEROPS" id="M61.002"/>
<dbReference type="InterPro" id="IPR007963">
    <property type="entry name" value="Peptidase_M61_catalytic"/>
</dbReference>
<dbReference type="AlphaFoldDB" id="F3KUA4"/>
<dbReference type="Gene3D" id="2.30.42.10">
    <property type="match status" value="1"/>
</dbReference>